<gene>
    <name evidence="2" type="ORF">PGUG_05163</name>
</gene>
<dbReference type="OMA" id="TITRKAM"/>
<dbReference type="AlphaFoldDB" id="A5DPG2"/>
<keyword evidence="3" id="KW-1185">Reference proteome</keyword>
<dbReference type="GO" id="GO:0005737">
    <property type="term" value="C:cytoplasm"/>
    <property type="evidence" value="ECO:0007669"/>
    <property type="project" value="TreeGrafter"/>
</dbReference>
<dbReference type="Proteomes" id="UP000001997">
    <property type="component" value="Unassembled WGS sequence"/>
</dbReference>
<evidence type="ECO:0000313" key="2">
    <source>
        <dbReference type="EMBL" id="EDK41065.1"/>
    </source>
</evidence>
<dbReference type="InterPro" id="IPR051402">
    <property type="entry name" value="KPR-Related"/>
</dbReference>
<name>A5DPG2_PICGU</name>
<dbReference type="InterPro" id="IPR013752">
    <property type="entry name" value="KPA_reductase"/>
</dbReference>
<dbReference type="KEGG" id="pgu:PGUG_05163"/>
<feature type="domain" description="Ketopantoate reductase C-terminal" evidence="1">
    <location>
        <begin position="67"/>
        <end position="187"/>
    </location>
</feature>
<dbReference type="EMBL" id="CH408160">
    <property type="protein sequence ID" value="EDK41065.1"/>
    <property type="molecule type" value="Genomic_DNA"/>
</dbReference>
<evidence type="ECO:0000259" key="1">
    <source>
        <dbReference type="Pfam" id="PF08546"/>
    </source>
</evidence>
<sequence>MDKFPQNVILSGVSMISSTNHGGIIEHETLDSVKIGYFENSNLPLEIQETRCKRLINKHNECVYDDNVKLTRWRKLVYNATLNSVCTLTGVDVGRLELWGANDTITRKAMREVLEIAKSNGVEVPESTIEEMLGQMGFITHHMLVDIRKGNYIEVEVILGNAVRTAMRNGVVCPILTLIYNLLRVVQMRTKEAKGAITVPP</sequence>
<dbReference type="VEuPathDB" id="FungiDB:PGUG_05163"/>
<dbReference type="RefSeq" id="XP_001483208.1">
    <property type="nucleotide sequence ID" value="XM_001483158.1"/>
</dbReference>
<dbReference type="FunFam" id="1.10.1040.10:FF:000017">
    <property type="entry name" value="2-dehydropantoate 2-reductase"/>
    <property type="match status" value="1"/>
</dbReference>
<dbReference type="InterPro" id="IPR008927">
    <property type="entry name" value="6-PGluconate_DH-like_C_sf"/>
</dbReference>
<dbReference type="PANTHER" id="PTHR21708">
    <property type="entry name" value="PROBABLE 2-DEHYDROPANTOATE 2-REDUCTASE"/>
    <property type="match status" value="1"/>
</dbReference>
<evidence type="ECO:0000313" key="3">
    <source>
        <dbReference type="Proteomes" id="UP000001997"/>
    </source>
</evidence>
<protein>
    <recommendedName>
        <fullName evidence="1">Ketopantoate reductase C-terminal domain-containing protein</fullName>
    </recommendedName>
</protein>
<proteinExistence type="predicted"/>
<dbReference type="HOGENOM" id="CLU_031468_2_2_1"/>
<organism evidence="2 3">
    <name type="scientific">Meyerozyma guilliermondii (strain ATCC 6260 / CBS 566 / DSM 6381 / JCM 1539 / NBRC 10279 / NRRL Y-324)</name>
    <name type="common">Yeast</name>
    <name type="synonym">Candida guilliermondii</name>
    <dbReference type="NCBI Taxonomy" id="294746"/>
    <lineage>
        <taxon>Eukaryota</taxon>
        <taxon>Fungi</taxon>
        <taxon>Dikarya</taxon>
        <taxon>Ascomycota</taxon>
        <taxon>Saccharomycotina</taxon>
        <taxon>Pichiomycetes</taxon>
        <taxon>Debaryomycetaceae</taxon>
        <taxon>Meyerozyma</taxon>
    </lineage>
</organism>
<dbReference type="GeneID" id="5124547"/>
<dbReference type="eggNOG" id="ENOG502QWBM">
    <property type="taxonomic scope" value="Eukaryota"/>
</dbReference>
<dbReference type="InterPro" id="IPR013328">
    <property type="entry name" value="6PGD_dom2"/>
</dbReference>
<reference evidence="2 3" key="1">
    <citation type="journal article" date="2009" name="Nature">
        <title>Evolution of pathogenicity and sexual reproduction in eight Candida genomes.</title>
        <authorList>
            <person name="Butler G."/>
            <person name="Rasmussen M.D."/>
            <person name="Lin M.F."/>
            <person name="Santos M.A."/>
            <person name="Sakthikumar S."/>
            <person name="Munro C.A."/>
            <person name="Rheinbay E."/>
            <person name="Grabherr M."/>
            <person name="Forche A."/>
            <person name="Reedy J.L."/>
            <person name="Agrafioti I."/>
            <person name="Arnaud M.B."/>
            <person name="Bates S."/>
            <person name="Brown A.J."/>
            <person name="Brunke S."/>
            <person name="Costanzo M.C."/>
            <person name="Fitzpatrick D.A."/>
            <person name="de Groot P.W."/>
            <person name="Harris D."/>
            <person name="Hoyer L.L."/>
            <person name="Hube B."/>
            <person name="Klis F.M."/>
            <person name="Kodira C."/>
            <person name="Lennard N."/>
            <person name="Logue M.E."/>
            <person name="Martin R."/>
            <person name="Neiman A.M."/>
            <person name="Nikolaou E."/>
            <person name="Quail M.A."/>
            <person name="Quinn J."/>
            <person name="Santos M.C."/>
            <person name="Schmitzberger F.F."/>
            <person name="Sherlock G."/>
            <person name="Shah P."/>
            <person name="Silverstein K.A."/>
            <person name="Skrzypek M.S."/>
            <person name="Soll D."/>
            <person name="Staggs R."/>
            <person name="Stansfield I."/>
            <person name="Stumpf M.P."/>
            <person name="Sudbery P.E."/>
            <person name="Srikantha T."/>
            <person name="Zeng Q."/>
            <person name="Berman J."/>
            <person name="Berriman M."/>
            <person name="Heitman J."/>
            <person name="Gow N.A."/>
            <person name="Lorenz M.C."/>
            <person name="Birren B.W."/>
            <person name="Kellis M."/>
            <person name="Cuomo C.A."/>
        </authorList>
    </citation>
    <scope>NUCLEOTIDE SEQUENCE [LARGE SCALE GENOMIC DNA]</scope>
    <source>
        <strain evidence="3">ATCC 6260 / CBS 566 / DSM 6381 / JCM 1539 / NBRC 10279 / NRRL Y-324</strain>
    </source>
</reference>
<dbReference type="OrthoDB" id="3609at2759"/>
<dbReference type="Gene3D" id="1.10.1040.10">
    <property type="entry name" value="N-(1-d-carboxylethyl)-l-norvaline Dehydrogenase, domain 2"/>
    <property type="match status" value="1"/>
</dbReference>
<dbReference type="InParanoid" id="A5DPG2"/>
<dbReference type="PANTHER" id="PTHR21708:SF30">
    <property type="entry name" value="2-DEHYDROPANTOATE 2-REDUCTASE-RELATED"/>
    <property type="match status" value="1"/>
</dbReference>
<dbReference type="Pfam" id="PF08546">
    <property type="entry name" value="ApbA_C"/>
    <property type="match status" value="1"/>
</dbReference>
<accession>A5DPG2</accession>
<dbReference type="SUPFAM" id="SSF48179">
    <property type="entry name" value="6-phosphogluconate dehydrogenase C-terminal domain-like"/>
    <property type="match status" value="1"/>
</dbReference>